<comment type="caution">
    <text evidence="6">The sequence shown here is derived from an EMBL/GenBank/DDBJ whole genome shotgun (WGS) entry which is preliminary data.</text>
</comment>
<dbReference type="PROSITE" id="PS00198">
    <property type="entry name" value="4FE4S_FER_1"/>
    <property type="match status" value="2"/>
</dbReference>
<evidence type="ECO:0000256" key="2">
    <source>
        <dbReference type="ARBA" id="ARBA00022475"/>
    </source>
</evidence>
<keyword evidence="4" id="KW-1133">Transmembrane helix</keyword>
<feature type="transmembrane region" description="Helical" evidence="4">
    <location>
        <begin position="45"/>
        <end position="74"/>
    </location>
</feature>
<gene>
    <name evidence="6" type="primary">yccM_2</name>
    <name evidence="6" type="ORF">SDC9_12837</name>
</gene>
<accession>A0A644TL86</accession>
<evidence type="ECO:0000256" key="3">
    <source>
        <dbReference type="ARBA" id="ARBA00023136"/>
    </source>
</evidence>
<dbReference type="InterPro" id="IPR017896">
    <property type="entry name" value="4Fe4S_Fe-S-bd"/>
</dbReference>
<dbReference type="InterPro" id="IPR017900">
    <property type="entry name" value="4Fe4S_Fe_S_CS"/>
</dbReference>
<feature type="transmembrane region" description="Helical" evidence="4">
    <location>
        <begin position="95"/>
        <end position="115"/>
    </location>
</feature>
<organism evidence="6">
    <name type="scientific">bioreactor metagenome</name>
    <dbReference type="NCBI Taxonomy" id="1076179"/>
    <lineage>
        <taxon>unclassified sequences</taxon>
        <taxon>metagenomes</taxon>
        <taxon>ecological metagenomes</taxon>
    </lineage>
</organism>
<keyword evidence="3 4" id="KW-0472">Membrane</keyword>
<dbReference type="Pfam" id="PF13237">
    <property type="entry name" value="Fer4_10"/>
    <property type="match status" value="1"/>
</dbReference>
<reference evidence="6" key="1">
    <citation type="submission" date="2019-08" db="EMBL/GenBank/DDBJ databases">
        <authorList>
            <person name="Kucharzyk K."/>
            <person name="Murdoch R.W."/>
            <person name="Higgins S."/>
            <person name="Loffler F."/>
        </authorList>
    </citation>
    <scope>NUCLEOTIDE SEQUENCE</scope>
</reference>
<feature type="domain" description="4Fe-4S ferredoxin-type" evidence="5">
    <location>
        <begin position="178"/>
        <end position="207"/>
    </location>
</feature>
<name>A0A644TL86_9ZZZZ</name>
<dbReference type="Pfam" id="PF12801">
    <property type="entry name" value="Fer4_5"/>
    <property type="match status" value="2"/>
</dbReference>
<dbReference type="GO" id="GO:0005886">
    <property type="term" value="C:plasma membrane"/>
    <property type="evidence" value="ECO:0007669"/>
    <property type="project" value="UniProtKB-SubCell"/>
</dbReference>
<feature type="domain" description="4Fe-4S ferredoxin-type" evidence="5">
    <location>
        <begin position="209"/>
        <end position="235"/>
    </location>
</feature>
<comment type="subcellular location">
    <subcellularLocation>
        <location evidence="1">Cell membrane</location>
    </subcellularLocation>
</comment>
<keyword evidence="4" id="KW-0812">Transmembrane</keyword>
<sequence length="241" mass="27308">MEKFDYQKSQGNRKRQKNLQWIRVAMQLLFLVILVVGMYKTVKSAFVILLPLAFIAGNYFCGWICPFGTVQELFGKIGSIVCKKKFKMSLGLQKYLQYSRYVLAIIVASQLANTFLDLSKINAYKTFIRGMTGTFGQATAVFIMGGFLIAALFVERPFCNYCCTEGIKYGLASFTRFFTIRRNVATCVQCKRCDNICPMNINISTNKNVRNAQCINCFKCIEACPMADTLSYGMVNPLKKL</sequence>
<dbReference type="EMBL" id="VSSQ01000035">
    <property type="protein sequence ID" value="MPL67147.1"/>
    <property type="molecule type" value="Genomic_DNA"/>
</dbReference>
<feature type="transmembrane region" description="Helical" evidence="4">
    <location>
        <begin position="21"/>
        <end position="39"/>
    </location>
</feature>
<keyword evidence="2" id="KW-1003">Cell membrane</keyword>
<proteinExistence type="predicted"/>
<dbReference type="AlphaFoldDB" id="A0A644TL86"/>
<protein>
    <submittedName>
        <fullName evidence="6">Putative electron transport protein YccM</fullName>
    </submittedName>
</protein>
<dbReference type="SUPFAM" id="SSF54862">
    <property type="entry name" value="4Fe-4S ferredoxins"/>
    <property type="match status" value="1"/>
</dbReference>
<dbReference type="PROSITE" id="PS51379">
    <property type="entry name" value="4FE4S_FER_2"/>
    <property type="match status" value="2"/>
</dbReference>
<dbReference type="PANTHER" id="PTHR30224">
    <property type="entry name" value="ELECTRON TRANSPORT PROTEIN"/>
    <property type="match status" value="1"/>
</dbReference>
<feature type="transmembrane region" description="Helical" evidence="4">
    <location>
        <begin position="135"/>
        <end position="154"/>
    </location>
</feature>
<evidence type="ECO:0000256" key="4">
    <source>
        <dbReference type="SAM" id="Phobius"/>
    </source>
</evidence>
<evidence type="ECO:0000313" key="6">
    <source>
        <dbReference type="EMBL" id="MPL67147.1"/>
    </source>
</evidence>
<dbReference type="PANTHER" id="PTHR30224:SF4">
    <property type="entry name" value="ELECTRON TRANSPORT PROTEIN YCCM-RELATED"/>
    <property type="match status" value="1"/>
</dbReference>
<evidence type="ECO:0000256" key="1">
    <source>
        <dbReference type="ARBA" id="ARBA00004236"/>
    </source>
</evidence>
<dbReference type="InterPro" id="IPR052378">
    <property type="entry name" value="NosR_regulator"/>
</dbReference>
<evidence type="ECO:0000259" key="5">
    <source>
        <dbReference type="PROSITE" id="PS51379"/>
    </source>
</evidence>